<evidence type="ECO:0000313" key="4">
    <source>
        <dbReference type="Proteomes" id="UP000534783"/>
    </source>
</evidence>
<dbReference type="EMBL" id="VTOW01000013">
    <property type="protein sequence ID" value="NKE73806.1"/>
    <property type="molecule type" value="Genomic_DNA"/>
</dbReference>
<dbReference type="InterPro" id="IPR029052">
    <property type="entry name" value="Metallo-depent_PP-like"/>
</dbReference>
<dbReference type="RefSeq" id="WP_168063770.1">
    <property type="nucleotide sequence ID" value="NZ_VTOW01000013.1"/>
</dbReference>
<sequence length="372" mass="41562">MSTHSKQITLFLTGDVMTGRGVDQILPHPSDPHLHEAYMKSAAGYVELAEEANGPIPEPVGYSYIWGEVLEILGRRAPDVRIINLETAVTTSETWEEKGINYRMHPENIPCLTAARIDCAVLANNHVLDWGEAGLVETLETLRKTDIKTAGAGRTLDEAQAPAIFEVAGRGRVIVFGFGSESSGIPWTWAAKQEKPGVALLEDLSERTVRQIAGRVQSTKRPGDIVVASIHWGGNWGYDIPQEQIRFAHQLIDEAGVDVIHGHSSHHAKGIEVHREKPILYGCGDFLTDYEGIEGYETFRDDLALIYLATIDPSSGKLVRFEMVPFQMKRFRLHRASEEDARWLEKMFNREGHPFGTWVELKEDLSLVLRMG</sequence>
<dbReference type="SMART" id="SM00854">
    <property type="entry name" value="PGA_cap"/>
    <property type="match status" value="1"/>
</dbReference>
<dbReference type="PANTHER" id="PTHR33393:SF11">
    <property type="entry name" value="POLYGLUTAMINE SYNTHESIS ACCESSORY PROTEIN RV0574C-RELATED"/>
    <property type="match status" value="1"/>
</dbReference>
<protein>
    <submittedName>
        <fullName evidence="3">CapA family protein</fullName>
    </submittedName>
</protein>
<name>A0A7X6IDY2_9BACT</name>
<dbReference type="Proteomes" id="UP000534783">
    <property type="component" value="Unassembled WGS sequence"/>
</dbReference>
<evidence type="ECO:0000259" key="2">
    <source>
        <dbReference type="SMART" id="SM00854"/>
    </source>
</evidence>
<dbReference type="InterPro" id="IPR052169">
    <property type="entry name" value="CW_Biosynth-Accessory"/>
</dbReference>
<gene>
    <name evidence="3" type="ORF">MNODULE_23940</name>
</gene>
<dbReference type="SUPFAM" id="SSF56300">
    <property type="entry name" value="Metallo-dependent phosphatases"/>
    <property type="match status" value="1"/>
</dbReference>
<feature type="domain" description="Capsule synthesis protein CapA" evidence="2">
    <location>
        <begin position="9"/>
        <end position="290"/>
    </location>
</feature>
<dbReference type="Gene3D" id="3.60.21.10">
    <property type="match status" value="1"/>
</dbReference>
<comment type="caution">
    <text evidence="3">The sequence shown here is derived from an EMBL/GenBank/DDBJ whole genome shotgun (WGS) entry which is preliminary data.</text>
</comment>
<dbReference type="Pfam" id="PF09587">
    <property type="entry name" value="PGA_cap"/>
    <property type="match status" value="1"/>
</dbReference>
<reference evidence="3 4" key="1">
    <citation type="journal article" date="2020" name="Nature">
        <title>Bacterial chemolithoautotrophy via manganese oxidation.</title>
        <authorList>
            <person name="Yu H."/>
            <person name="Leadbetter J.R."/>
        </authorList>
    </citation>
    <scope>NUCLEOTIDE SEQUENCE [LARGE SCALE GENOMIC DNA]</scope>
    <source>
        <strain evidence="3 4">Mn-1</strain>
    </source>
</reference>
<organism evidence="3 4">
    <name type="scientific">Candidatus Manganitrophus noduliformans</name>
    <dbReference type="NCBI Taxonomy" id="2606439"/>
    <lineage>
        <taxon>Bacteria</taxon>
        <taxon>Pseudomonadati</taxon>
        <taxon>Nitrospirota</taxon>
        <taxon>Nitrospiria</taxon>
        <taxon>Candidatus Troglogloeales</taxon>
        <taxon>Candidatus Manganitrophaceae</taxon>
        <taxon>Candidatus Manganitrophus</taxon>
    </lineage>
</organism>
<dbReference type="CDD" id="cd07381">
    <property type="entry name" value="MPP_CapA"/>
    <property type="match status" value="1"/>
</dbReference>
<proteinExistence type="inferred from homology"/>
<evidence type="ECO:0000313" key="3">
    <source>
        <dbReference type="EMBL" id="NKE73806.1"/>
    </source>
</evidence>
<dbReference type="InterPro" id="IPR019079">
    <property type="entry name" value="Capsule_synth_CapA"/>
</dbReference>
<dbReference type="PANTHER" id="PTHR33393">
    <property type="entry name" value="POLYGLUTAMINE SYNTHESIS ACCESSORY PROTEIN RV0574C-RELATED"/>
    <property type="match status" value="1"/>
</dbReference>
<dbReference type="AlphaFoldDB" id="A0A7X6IDY2"/>
<evidence type="ECO:0000256" key="1">
    <source>
        <dbReference type="ARBA" id="ARBA00005662"/>
    </source>
</evidence>
<accession>A0A7X6IDY2</accession>
<comment type="similarity">
    <text evidence="1">Belongs to the CapA family.</text>
</comment>
<keyword evidence="4" id="KW-1185">Reference proteome</keyword>